<feature type="signal peptide" evidence="1">
    <location>
        <begin position="1"/>
        <end position="19"/>
    </location>
</feature>
<evidence type="ECO:0000256" key="1">
    <source>
        <dbReference type="SAM" id="SignalP"/>
    </source>
</evidence>
<evidence type="ECO:0000313" key="3">
    <source>
        <dbReference type="Proteomes" id="UP001651690"/>
    </source>
</evidence>
<accession>A0ABT1ME37</accession>
<evidence type="ECO:0000313" key="2">
    <source>
        <dbReference type="EMBL" id="MCP9276840.1"/>
    </source>
</evidence>
<protein>
    <recommendedName>
        <fullName evidence="4">Secreted protein</fullName>
    </recommendedName>
</protein>
<sequence>MFTIAGVGLSLAFAPGVIASAAADQSQSVRTQSGRVRCIIEVNDVGHGGGPVVACQTSGPDSRGFTQAPGSDTPGFHWNIATIRPLGAFSWMEGNIPGDRDALAGDIVMSYGQPYHVLGWTIAPSFEGTRFTNDGTGHGMFVSIDDVHPF</sequence>
<dbReference type="EMBL" id="JANDBD010000020">
    <property type="protein sequence ID" value="MCP9276840.1"/>
    <property type="molecule type" value="Genomic_DNA"/>
</dbReference>
<keyword evidence="3" id="KW-1185">Reference proteome</keyword>
<feature type="chain" id="PRO_5047450612" description="Secreted protein" evidence="1">
    <location>
        <begin position="20"/>
        <end position="150"/>
    </location>
</feature>
<evidence type="ECO:0008006" key="4">
    <source>
        <dbReference type="Google" id="ProtNLM"/>
    </source>
</evidence>
<reference evidence="2 3" key="1">
    <citation type="submission" date="2022-06" db="EMBL/GenBank/DDBJ databases">
        <title>Mycolicibacterium sp. CAU 1645 isolated from seawater.</title>
        <authorList>
            <person name="Kim W."/>
        </authorList>
    </citation>
    <scope>NUCLEOTIDE SEQUENCE [LARGE SCALE GENOMIC DNA]</scope>
    <source>
        <strain evidence="2 3">CAU 1645</strain>
    </source>
</reference>
<keyword evidence="1" id="KW-0732">Signal</keyword>
<dbReference type="Proteomes" id="UP001651690">
    <property type="component" value="Unassembled WGS sequence"/>
</dbReference>
<name>A0ABT1ME37_9MYCO</name>
<dbReference type="RefSeq" id="WP_255065097.1">
    <property type="nucleotide sequence ID" value="NZ_JANDBD010000020.1"/>
</dbReference>
<organism evidence="2 3">
    <name type="scientific">Mycolicibacterium arenosum</name>
    <dbReference type="NCBI Taxonomy" id="2952157"/>
    <lineage>
        <taxon>Bacteria</taxon>
        <taxon>Bacillati</taxon>
        <taxon>Actinomycetota</taxon>
        <taxon>Actinomycetes</taxon>
        <taxon>Mycobacteriales</taxon>
        <taxon>Mycobacteriaceae</taxon>
        <taxon>Mycolicibacterium</taxon>
    </lineage>
</organism>
<proteinExistence type="predicted"/>
<comment type="caution">
    <text evidence="2">The sequence shown here is derived from an EMBL/GenBank/DDBJ whole genome shotgun (WGS) entry which is preliminary data.</text>
</comment>
<gene>
    <name evidence="2" type="ORF">NM203_32140</name>
</gene>